<comment type="caution">
    <text evidence="2">The sequence shown here is derived from an EMBL/GenBank/DDBJ whole genome shotgun (WGS) entry which is preliminary data.</text>
</comment>
<dbReference type="NCBIfam" id="NF038065">
    <property type="entry name" value="Pr6Pr"/>
    <property type="match status" value="1"/>
</dbReference>
<feature type="transmembrane region" description="Helical" evidence="1">
    <location>
        <begin position="177"/>
        <end position="201"/>
    </location>
</feature>
<gene>
    <name evidence="2" type="ORF">GCM10023094_17690</name>
</gene>
<protein>
    <recommendedName>
        <fullName evidence="4">FAR-17a/AIG1-like protein</fullName>
    </recommendedName>
</protein>
<sequence length="231" mass="26103">MTADLDAPVRTHPVFRVLRLVFAALGVVALAWIPVRNIGVDTFSIANYFSYFTILSNVLAVTVLLVGAVVDPQTVRWQLFRGATTLYMVITGIIYAVLLADVDVQLTDRWINDTLHRYLPLVILLDWMINPPRTPIADRQSVTWLWFPLTYGVYTLVRGPIVDWYPYPFIDPRVQGYWQMAIGLVVLLLAFVLMALAVNAAGRLAGRWRYGGRTRPATPEEIEVGERVIES</sequence>
<dbReference type="InterPro" id="IPR049713">
    <property type="entry name" value="Pr6Pr-like"/>
</dbReference>
<dbReference type="RefSeq" id="WP_345343709.1">
    <property type="nucleotide sequence ID" value="NZ_BAABFB010000029.1"/>
</dbReference>
<feature type="transmembrane region" description="Helical" evidence="1">
    <location>
        <begin position="48"/>
        <end position="70"/>
    </location>
</feature>
<keyword evidence="3" id="KW-1185">Reference proteome</keyword>
<keyword evidence="1" id="KW-0472">Membrane</keyword>
<evidence type="ECO:0000313" key="3">
    <source>
        <dbReference type="Proteomes" id="UP001501183"/>
    </source>
</evidence>
<organism evidence="2 3">
    <name type="scientific">Rhodococcus olei</name>
    <dbReference type="NCBI Taxonomy" id="2161675"/>
    <lineage>
        <taxon>Bacteria</taxon>
        <taxon>Bacillati</taxon>
        <taxon>Actinomycetota</taxon>
        <taxon>Actinomycetes</taxon>
        <taxon>Mycobacteriales</taxon>
        <taxon>Nocardiaceae</taxon>
        <taxon>Rhodococcus</taxon>
    </lineage>
</organism>
<reference evidence="3" key="1">
    <citation type="journal article" date="2019" name="Int. J. Syst. Evol. Microbiol.">
        <title>The Global Catalogue of Microorganisms (GCM) 10K type strain sequencing project: providing services to taxonomists for standard genome sequencing and annotation.</title>
        <authorList>
            <consortium name="The Broad Institute Genomics Platform"/>
            <consortium name="The Broad Institute Genome Sequencing Center for Infectious Disease"/>
            <person name="Wu L."/>
            <person name="Ma J."/>
        </authorList>
    </citation>
    <scope>NUCLEOTIDE SEQUENCE [LARGE SCALE GENOMIC DNA]</scope>
    <source>
        <strain evidence="3">JCM 32206</strain>
    </source>
</reference>
<keyword evidence="1" id="KW-0812">Transmembrane</keyword>
<evidence type="ECO:0008006" key="4">
    <source>
        <dbReference type="Google" id="ProtNLM"/>
    </source>
</evidence>
<keyword evidence="1" id="KW-1133">Transmembrane helix</keyword>
<feature type="transmembrane region" description="Helical" evidence="1">
    <location>
        <begin position="141"/>
        <end position="157"/>
    </location>
</feature>
<dbReference type="EMBL" id="BAABFB010000029">
    <property type="protein sequence ID" value="GAA4476836.1"/>
    <property type="molecule type" value="Genomic_DNA"/>
</dbReference>
<evidence type="ECO:0000313" key="2">
    <source>
        <dbReference type="EMBL" id="GAA4476836.1"/>
    </source>
</evidence>
<accession>A0ABP8P0L7</accession>
<feature type="transmembrane region" description="Helical" evidence="1">
    <location>
        <begin position="17"/>
        <end position="36"/>
    </location>
</feature>
<proteinExistence type="predicted"/>
<feature type="transmembrane region" description="Helical" evidence="1">
    <location>
        <begin position="79"/>
        <end position="98"/>
    </location>
</feature>
<evidence type="ECO:0000256" key="1">
    <source>
        <dbReference type="SAM" id="Phobius"/>
    </source>
</evidence>
<name>A0ABP8P0L7_9NOCA</name>
<dbReference type="Proteomes" id="UP001501183">
    <property type="component" value="Unassembled WGS sequence"/>
</dbReference>